<reference evidence="1 2" key="1">
    <citation type="journal article" date="2013" name="Nature">
        <title>Abundant SAR11 viruses in the ocean.</title>
        <authorList>
            <person name="Zhao Y."/>
            <person name="Temperton B."/>
            <person name="Thrash J.C."/>
            <person name="Schwalbach M.S."/>
            <person name="Vergin K.L."/>
            <person name="Landry Z.C."/>
            <person name="Ellisman M."/>
            <person name="Deerinck T."/>
            <person name="Sullivan M.B."/>
            <person name="Giovannoni S.J."/>
        </authorList>
    </citation>
    <scope>NUCLEOTIDE SEQUENCE [LARGE SCALE GENOMIC DNA]</scope>
</reference>
<sequence>MTKARDLSNLISTGVPNSLITLDANEIPNIDASKITSGSIADARIPESAVSQHATSFDDNKIVNDISTLALRQATNENAIAYNTNSSFVDVFQDGSGIASHTTSSRNNAEYVSSSSDTFGTEVQYPWSTSNVSMTTTGWTNNNRTANVSTTAGYGSDWWNIDGQNRGANGDYASGLATIEYDFGASYYWTKLLIGKRLQYGDFKSGTIEKSDDGSTWTGVDFTNWSATNTGGNYVFGDASYYFNGSTPNPSGLMSSMSSNGVINWLEFSTGIGSSNGNEDSLKQFITGFTGFNARYLKLTLDATQWTTASNRNASLSAFGWYHKPVTSTVSATGNFISNVITAPTSVSEMGAIITYQDNAGTNALNTDIVLQLSADGGSNYSTATLTALPDFSTGIKMAKVNDLSVTAGTSLKYKLSFANQASGSKEARIRGVSLQY</sequence>
<keyword evidence="2" id="KW-1185">Reference proteome</keyword>
<dbReference type="Proteomes" id="UP000011294">
    <property type="component" value="Genome"/>
</dbReference>
<dbReference type="GeneID" id="14697522"/>
<dbReference type="KEGG" id="vg:14697522"/>
<accession>M1IPN7</accession>
<organism evidence="1 2">
    <name type="scientific">Pelagibacter phage HTVC011P</name>
    <dbReference type="NCBI Taxonomy" id="1283078"/>
    <lineage>
        <taxon>Viruses</taxon>
        <taxon>Duplodnaviria</taxon>
        <taxon>Heunggongvirae</taxon>
        <taxon>Uroviricota</taxon>
        <taxon>Caudoviricetes</taxon>
        <taxon>Autographivirales</taxon>
        <taxon>Stopavirus</taxon>
        <taxon>Stopavirus HTVC011P</taxon>
    </lineage>
</organism>
<name>M1IPN7_9CAUD</name>
<proteinExistence type="predicted"/>
<protein>
    <submittedName>
        <fullName evidence="1">Uncharacterized protein</fullName>
    </submittedName>
</protein>
<evidence type="ECO:0000313" key="2">
    <source>
        <dbReference type="Proteomes" id="UP000011294"/>
    </source>
</evidence>
<evidence type="ECO:0000313" key="1">
    <source>
        <dbReference type="EMBL" id="AGE60570.1"/>
    </source>
</evidence>
<dbReference type="EMBL" id="KC465900">
    <property type="protein sequence ID" value="AGE60570.1"/>
    <property type="molecule type" value="Genomic_DNA"/>
</dbReference>
<dbReference type="RefSeq" id="YP_007517800.1">
    <property type="nucleotide sequence ID" value="NC_020482.1"/>
</dbReference>